<organism evidence="3 4">
    <name type="scientific">Hydrogenophaga taeniospiralis CCUG 15921</name>
    <dbReference type="NCBI Taxonomy" id="1281780"/>
    <lineage>
        <taxon>Bacteria</taxon>
        <taxon>Pseudomonadati</taxon>
        <taxon>Pseudomonadota</taxon>
        <taxon>Betaproteobacteria</taxon>
        <taxon>Burkholderiales</taxon>
        <taxon>Comamonadaceae</taxon>
        <taxon>Hydrogenophaga</taxon>
    </lineage>
</organism>
<gene>
    <name evidence="3" type="ORF">H010_17713</name>
</gene>
<dbReference type="OrthoDB" id="8558926at2"/>
<dbReference type="InterPro" id="IPR041698">
    <property type="entry name" value="Methyltransf_25"/>
</dbReference>
<protein>
    <submittedName>
        <fullName evidence="3">SAM-dependent methyltransferase</fullName>
    </submittedName>
</protein>
<dbReference type="Proteomes" id="UP001152876">
    <property type="component" value="Unassembled WGS sequence"/>
</dbReference>
<dbReference type="GO" id="GO:0008168">
    <property type="term" value="F:methyltransferase activity"/>
    <property type="evidence" value="ECO:0007669"/>
    <property type="project" value="UniProtKB-KW"/>
</dbReference>
<dbReference type="SUPFAM" id="SSF53335">
    <property type="entry name" value="S-adenosyl-L-methionine-dependent methyltransferases"/>
    <property type="match status" value="1"/>
</dbReference>
<proteinExistence type="predicted"/>
<keyword evidence="4" id="KW-1185">Reference proteome</keyword>
<feature type="domain" description="Methyltransferase" evidence="2">
    <location>
        <begin position="48"/>
        <end position="146"/>
    </location>
</feature>
<dbReference type="PANTHER" id="PTHR43861">
    <property type="entry name" value="TRANS-ACONITATE 2-METHYLTRANSFERASE-RELATED"/>
    <property type="match status" value="1"/>
</dbReference>
<dbReference type="EMBL" id="AOGK01000017">
    <property type="protein sequence ID" value="MDG5977104.1"/>
    <property type="molecule type" value="Genomic_DNA"/>
</dbReference>
<evidence type="ECO:0000259" key="2">
    <source>
        <dbReference type="Pfam" id="PF13649"/>
    </source>
</evidence>
<dbReference type="CDD" id="cd02440">
    <property type="entry name" value="AdoMet_MTases"/>
    <property type="match status" value="1"/>
</dbReference>
<keyword evidence="1" id="KW-0808">Transferase</keyword>
<evidence type="ECO:0000313" key="3">
    <source>
        <dbReference type="EMBL" id="MDG5977104.1"/>
    </source>
</evidence>
<dbReference type="InterPro" id="IPR029063">
    <property type="entry name" value="SAM-dependent_MTases_sf"/>
</dbReference>
<keyword evidence="3" id="KW-0489">Methyltransferase</keyword>
<name>A0A9X4SB51_9BURK</name>
<evidence type="ECO:0000256" key="1">
    <source>
        <dbReference type="ARBA" id="ARBA00022679"/>
    </source>
</evidence>
<dbReference type="RefSeq" id="WP_068175463.1">
    <property type="nucleotide sequence ID" value="NZ_AOGK01000017.1"/>
</dbReference>
<comment type="caution">
    <text evidence="3">The sequence shown here is derived from an EMBL/GenBank/DDBJ whole genome shotgun (WGS) entry which is preliminary data.</text>
</comment>
<reference evidence="3" key="1">
    <citation type="submission" date="2013-01" db="EMBL/GenBank/DDBJ databases">
        <title>Genome draft of Hydrogenophaga taeniospiralis 2K1.</title>
        <authorList>
            <person name="Gomila M."/>
            <person name="Lalucat J."/>
        </authorList>
    </citation>
    <scope>NUCLEOTIDE SEQUENCE</scope>
    <source>
        <strain evidence="3">CCUG 15921</strain>
    </source>
</reference>
<dbReference type="PANTHER" id="PTHR43861:SF3">
    <property type="entry name" value="PUTATIVE (AFU_ORTHOLOGUE AFUA_2G14390)-RELATED"/>
    <property type="match status" value="1"/>
</dbReference>
<dbReference type="Pfam" id="PF13649">
    <property type="entry name" value="Methyltransf_25"/>
    <property type="match status" value="1"/>
</dbReference>
<sequence>MDKSQLETTFDQQSSTYDQQWVKLAAFRDGIHVLVAALFSRLPRDARILCVGAGTGAEIHYLAERFPDWTFVAVEPSSGMVSAAEMRAEQNGYRSRCVFHNGYLDSLSESGQFDGATCFLVSQFILDTDERTRFFGQIAARLRDGGILASSDLAADTSAGSYGGLLEVWLKTMASADLSPQRIQQMRDAYARDVSILPPPHVERLIEAGGFGSPVQFYQAGLIHGWYAMRAAR</sequence>
<evidence type="ECO:0000313" key="4">
    <source>
        <dbReference type="Proteomes" id="UP001152876"/>
    </source>
</evidence>
<dbReference type="AlphaFoldDB" id="A0A9X4SB51"/>
<dbReference type="GO" id="GO:0032259">
    <property type="term" value="P:methylation"/>
    <property type="evidence" value="ECO:0007669"/>
    <property type="project" value="UniProtKB-KW"/>
</dbReference>
<dbReference type="Gene3D" id="3.40.50.150">
    <property type="entry name" value="Vaccinia Virus protein VP39"/>
    <property type="match status" value="1"/>
</dbReference>
<accession>A0A9X4SB51</accession>